<dbReference type="SUPFAM" id="SSF55961">
    <property type="entry name" value="Bet v1-like"/>
    <property type="match status" value="1"/>
</dbReference>
<dbReference type="CDD" id="cd08891">
    <property type="entry name" value="SRPBCC_CalC"/>
    <property type="match status" value="1"/>
</dbReference>
<sequence>MTDERSGTEVRVSVTVEAPIERAFEVFAERGDDWWPRSYGLGEWERSDLILEPREGGRWYERASDGRECDWGRVLEWDPPHHLVLSWQIGVGFVPEPNPQRASRVDITFVAEGSDRTKVTLVHSKLERHGEGWESMRDSVGGEGGWPGLLDAYAELLVN</sequence>
<comment type="caution">
    <text evidence="3">The sequence shown here is derived from an EMBL/GenBank/DDBJ whole genome shotgun (WGS) entry which is preliminary data.</text>
</comment>
<dbReference type="AlphaFoldDB" id="A0AAE4Z786"/>
<gene>
    <name evidence="3" type="ORF">GWO12_04150</name>
</gene>
<dbReference type="InterPro" id="IPR013538">
    <property type="entry name" value="ASHA1/2-like_C"/>
</dbReference>
<evidence type="ECO:0000256" key="1">
    <source>
        <dbReference type="ARBA" id="ARBA00006817"/>
    </source>
</evidence>
<dbReference type="InterPro" id="IPR023393">
    <property type="entry name" value="START-like_dom_sf"/>
</dbReference>
<dbReference type="Pfam" id="PF08327">
    <property type="entry name" value="AHSA1"/>
    <property type="match status" value="1"/>
</dbReference>
<dbReference type="EMBL" id="JAACAK010000032">
    <property type="protein sequence ID" value="NIR74293.1"/>
    <property type="molecule type" value="Genomic_DNA"/>
</dbReference>
<organism evidence="3 4">
    <name type="scientific">Candidatus Kutchimonas denitrificans</name>
    <dbReference type="NCBI Taxonomy" id="3056748"/>
    <lineage>
        <taxon>Bacteria</taxon>
        <taxon>Pseudomonadati</taxon>
        <taxon>Gemmatimonadota</taxon>
        <taxon>Gemmatimonadia</taxon>
        <taxon>Candidatus Palauibacterales</taxon>
        <taxon>Candidatus Palauibacteraceae</taxon>
        <taxon>Candidatus Kutchimonas</taxon>
    </lineage>
</organism>
<feature type="domain" description="Activator of Hsp90 ATPase homologue 1/2-like C-terminal" evidence="2">
    <location>
        <begin position="18"/>
        <end position="152"/>
    </location>
</feature>
<reference evidence="3 4" key="1">
    <citation type="submission" date="2020-01" db="EMBL/GenBank/DDBJ databases">
        <title>Genomes assembled from Gulf of Kutch pelagic sediment metagenomes.</title>
        <authorList>
            <person name="Chandrashekar M."/>
            <person name="Mahajan M.S."/>
            <person name="Dave K.J."/>
            <person name="Vatsa P."/>
            <person name="Nathani N.M."/>
        </authorList>
    </citation>
    <scope>NUCLEOTIDE SEQUENCE [LARGE SCALE GENOMIC DNA]</scope>
    <source>
        <strain evidence="3">KS3-K002</strain>
    </source>
</reference>
<name>A0AAE4Z786_9BACT</name>
<evidence type="ECO:0000313" key="4">
    <source>
        <dbReference type="Proteomes" id="UP000702544"/>
    </source>
</evidence>
<evidence type="ECO:0000259" key="2">
    <source>
        <dbReference type="Pfam" id="PF08327"/>
    </source>
</evidence>
<dbReference type="Gene3D" id="3.30.530.20">
    <property type="match status" value="1"/>
</dbReference>
<dbReference type="Proteomes" id="UP000702544">
    <property type="component" value="Unassembled WGS sequence"/>
</dbReference>
<protein>
    <submittedName>
        <fullName evidence="3">ATPase</fullName>
    </submittedName>
</protein>
<evidence type="ECO:0000313" key="3">
    <source>
        <dbReference type="EMBL" id="NIR74293.1"/>
    </source>
</evidence>
<comment type="similarity">
    <text evidence="1">Belongs to the AHA1 family.</text>
</comment>
<accession>A0AAE4Z786</accession>
<proteinExistence type="inferred from homology"/>